<evidence type="ECO:0000256" key="4">
    <source>
        <dbReference type="ARBA" id="ARBA00022723"/>
    </source>
</evidence>
<dbReference type="Pfam" id="PF00962">
    <property type="entry name" value="A_deaminase"/>
    <property type="match status" value="1"/>
</dbReference>
<dbReference type="PROSITE" id="PS00485">
    <property type="entry name" value="A_DEAMINASE"/>
    <property type="match status" value="1"/>
</dbReference>
<dbReference type="RefSeq" id="WP_168658882.1">
    <property type="nucleotide sequence ID" value="NZ_CP051180.1"/>
</dbReference>
<dbReference type="InterPro" id="IPR006650">
    <property type="entry name" value="A/AMP_deam_AS"/>
</dbReference>
<dbReference type="AlphaFoldDB" id="A0A6H1U9A9"/>
<dbReference type="KEGG" id="fes:HER31_01120"/>
<reference evidence="8 9" key="1">
    <citation type="submission" date="2020-04" db="EMBL/GenBank/DDBJ databases">
        <title>Ferrimonas sp. S7 isolated from sea water.</title>
        <authorList>
            <person name="Bae S.S."/>
            <person name="Baek K."/>
        </authorList>
    </citation>
    <scope>NUCLEOTIDE SEQUENCE [LARGE SCALE GENOMIC DNA]</scope>
    <source>
        <strain evidence="8 9">S7</strain>
    </source>
</reference>
<dbReference type="PANTHER" id="PTHR11409">
    <property type="entry name" value="ADENOSINE DEAMINASE"/>
    <property type="match status" value="1"/>
</dbReference>
<evidence type="ECO:0000256" key="5">
    <source>
        <dbReference type="ARBA" id="ARBA00022801"/>
    </source>
</evidence>
<dbReference type="GO" id="GO:0005829">
    <property type="term" value="C:cytosol"/>
    <property type="evidence" value="ECO:0007669"/>
    <property type="project" value="TreeGrafter"/>
</dbReference>
<proteinExistence type="inferred from homology"/>
<keyword evidence="6" id="KW-0862">Zinc</keyword>
<evidence type="ECO:0000256" key="6">
    <source>
        <dbReference type="ARBA" id="ARBA00022833"/>
    </source>
</evidence>
<dbReference type="EMBL" id="CP051180">
    <property type="protein sequence ID" value="QIZ75621.1"/>
    <property type="molecule type" value="Genomic_DNA"/>
</dbReference>
<dbReference type="Proteomes" id="UP000501602">
    <property type="component" value="Chromosome"/>
</dbReference>
<dbReference type="InterPro" id="IPR006330">
    <property type="entry name" value="Ado/ade_deaminase"/>
</dbReference>
<feature type="domain" description="Adenosine deaminase" evidence="7">
    <location>
        <begin position="9"/>
        <end position="327"/>
    </location>
</feature>
<dbReference type="InterPro" id="IPR001365">
    <property type="entry name" value="A_deaminase_dom"/>
</dbReference>
<evidence type="ECO:0000256" key="3">
    <source>
        <dbReference type="ARBA" id="ARBA00012784"/>
    </source>
</evidence>
<gene>
    <name evidence="8" type="primary">add</name>
    <name evidence="8" type="ORF">HER31_01120</name>
</gene>
<dbReference type="GO" id="GO:0009168">
    <property type="term" value="P:purine ribonucleoside monophosphate biosynthetic process"/>
    <property type="evidence" value="ECO:0007669"/>
    <property type="project" value="InterPro"/>
</dbReference>
<accession>A0A6H1U9A9</accession>
<evidence type="ECO:0000313" key="8">
    <source>
        <dbReference type="EMBL" id="QIZ75621.1"/>
    </source>
</evidence>
<dbReference type="NCBIfam" id="TIGR01430">
    <property type="entry name" value="aden_deam"/>
    <property type="match status" value="1"/>
</dbReference>
<dbReference type="EC" id="3.5.4.4" evidence="3"/>
<dbReference type="GO" id="GO:0006154">
    <property type="term" value="P:adenosine catabolic process"/>
    <property type="evidence" value="ECO:0007669"/>
    <property type="project" value="TreeGrafter"/>
</dbReference>
<keyword evidence="4" id="KW-0479">Metal-binding</keyword>
<evidence type="ECO:0000259" key="7">
    <source>
        <dbReference type="Pfam" id="PF00962"/>
    </source>
</evidence>
<dbReference type="GO" id="GO:0046872">
    <property type="term" value="F:metal ion binding"/>
    <property type="evidence" value="ECO:0007669"/>
    <property type="project" value="UniProtKB-KW"/>
</dbReference>
<evidence type="ECO:0000313" key="9">
    <source>
        <dbReference type="Proteomes" id="UP000501602"/>
    </source>
</evidence>
<dbReference type="InterPro" id="IPR032466">
    <property type="entry name" value="Metal_Hydrolase"/>
</dbReference>
<comment type="similarity">
    <text evidence="2">Belongs to the metallo-dependent hydrolases superfamily. Adenosine and AMP deaminases family.</text>
</comment>
<dbReference type="GO" id="GO:0046103">
    <property type="term" value="P:inosine biosynthetic process"/>
    <property type="evidence" value="ECO:0007669"/>
    <property type="project" value="TreeGrafter"/>
</dbReference>
<dbReference type="GO" id="GO:0004000">
    <property type="term" value="F:adenosine deaminase activity"/>
    <property type="evidence" value="ECO:0007669"/>
    <property type="project" value="TreeGrafter"/>
</dbReference>
<protein>
    <recommendedName>
        <fullName evidence="3">adenosine deaminase</fullName>
        <ecNumber evidence="3">3.5.4.4</ecNumber>
    </recommendedName>
</protein>
<dbReference type="Gene3D" id="3.20.20.140">
    <property type="entry name" value="Metal-dependent hydrolases"/>
    <property type="match status" value="1"/>
</dbReference>
<dbReference type="SUPFAM" id="SSF51556">
    <property type="entry name" value="Metallo-dependent hydrolases"/>
    <property type="match status" value="1"/>
</dbReference>
<evidence type="ECO:0000256" key="2">
    <source>
        <dbReference type="ARBA" id="ARBA00006676"/>
    </source>
</evidence>
<name>A0A6H1U9A9_9GAMM</name>
<organism evidence="8 9">
    <name type="scientific">Ferrimonas lipolytica</name>
    <dbReference type="NCBI Taxonomy" id="2724191"/>
    <lineage>
        <taxon>Bacteria</taxon>
        <taxon>Pseudomonadati</taxon>
        <taxon>Pseudomonadota</taxon>
        <taxon>Gammaproteobacteria</taxon>
        <taxon>Alteromonadales</taxon>
        <taxon>Ferrimonadaceae</taxon>
        <taxon>Ferrimonas</taxon>
    </lineage>
</organism>
<comment type="cofactor">
    <cofactor evidence="1">
        <name>Zn(2+)</name>
        <dbReference type="ChEBI" id="CHEBI:29105"/>
    </cofactor>
</comment>
<sequence>MTNNSLILTDLHRHLDGSVRPQTVLELAQQFNVALPAYDMPTLRPYLQVIDRCPSVEALLAKLDYQVAVLGDLDAVRRVAYENAVDVAANGVDYGELRFSPAYMAGPHKLPMQGVVEAVIDGVQAGARDNDIMINLIGILCRGDGQQACHSELDAILSQRDHFVACDLAGDEEGFPGDLFVEHFKRVRNADLGVTIHAGEPGPTSSIWQALNELGATRLGHATRAPEDPKLLDFIRDNNIGIESCPTSNVHANTVADYNVHPLKQFLGHGIIASLNTDDPGVSANSIPFEYQMAKEGIGLSDAQLIQVQKNGLQMAFISNCDRKALQAKKQ</sequence>
<keyword evidence="9" id="KW-1185">Reference proteome</keyword>
<dbReference type="PANTHER" id="PTHR11409:SF43">
    <property type="entry name" value="ADENOSINE DEAMINASE"/>
    <property type="match status" value="1"/>
</dbReference>
<keyword evidence="5 8" id="KW-0378">Hydrolase</keyword>
<dbReference type="GO" id="GO:0043103">
    <property type="term" value="P:hypoxanthine salvage"/>
    <property type="evidence" value="ECO:0007669"/>
    <property type="project" value="TreeGrafter"/>
</dbReference>
<dbReference type="NCBIfam" id="NF006846">
    <property type="entry name" value="PRK09358.1-1"/>
    <property type="match status" value="1"/>
</dbReference>
<evidence type="ECO:0000256" key="1">
    <source>
        <dbReference type="ARBA" id="ARBA00001947"/>
    </source>
</evidence>